<dbReference type="InterPro" id="IPR018517">
    <property type="entry name" value="tRNA_hU_synthase_CS"/>
</dbReference>
<evidence type="ECO:0000256" key="8">
    <source>
        <dbReference type="ARBA" id="ARBA00023002"/>
    </source>
</evidence>
<gene>
    <name evidence="12" type="primary">dusA</name>
    <name evidence="12" type="ORF">NC998_01030</name>
</gene>
<comment type="similarity">
    <text evidence="9">Belongs to the Dus family. DusA subfamily.</text>
</comment>
<feature type="site" description="Interacts with tRNA; defines subfamily-specific binding signature" evidence="9">
    <location>
        <position position="166"/>
    </location>
</feature>
<feature type="active site" description="Proton donor" evidence="9">
    <location>
        <position position="83"/>
    </location>
</feature>
<dbReference type="PANTHER" id="PTHR42907:SF1">
    <property type="entry name" value="FMN-LINKED OXIDOREDUCTASES SUPERFAMILY PROTEIN"/>
    <property type="match status" value="1"/>
</dbReference>
<feature type="binding site" evidence="9">
    <location>
        <begin position="194"/>
        <end position="196"/>
    </location>
    <ligand>
        <name>FMN</name>
        <dbReference type="ChEBI" id="CHEBI:58210"/>
    </ligand>
</feature>
<feature type="binding site" evidence="9">
    <location>
        <position position="122"/>
    </location>
    <ligand>
        <name>FMN</name>
        <dbReference type="ChEBI" id="CHEBI:58210"/>
    </ligand>
</feature>
<dbReference type="PROSITE" id="PS01136">
    <property type="entry name" value="UPF0034"/>
    <property type="match status" value="1"/>
</dbReference>
<comment type="catalytic activity">
    <reaction evidence="9">
        <text>5,6-dihydrouridine(20a) in tRNA + NADP(+) = uridine(20a) in tRNA + NADPH + H(+)</text>
        <dbReference type="Rhea" id="RHEA:53344"/>
        <dbReference type="Rhea" id="RHEA-COMP:13535"/>
        <dbReference type="Rhea" id="RHEA-COMP:13536"/>
        <dbReference type="ChEBI" id="CHEBI:15378"/>
        <dbReference type="ChEBI" id="CHEBI:57783"/>
        <dbReference type="ChEBI" id="CHEBI:58349"/>
        <dbReference type="ChEBI" id="CHEBI:65315"/>
        <dbReference type="ChEBI" id="CHEBI:74443"/>
    </reaction>
</comment>
<keyword evidence="7 9" id="KW-0694">RNA-binding</keyword>
<feature type="site" description="Interacts with tRNA; defines subfamily-specific binding signature" evidence="9">
    <location>
        <position position="282"/>
    </location>
</feature>
<feature type="site" description="Interacts with tRNA" evidence="9">
    <location>
        <position position="80"/>
    </location>
</feature>
<dbReference type="Gene3D" id="1.20.120.1460">
    <property type="match status" value="1"/>
</dbReference>
<dbReference type="PIRSF" id="PIRSF006621">
    <property type="entry name" value="Dus"/>
    <property type="match status" value="1"/>
</dbReference>
<evidence type="ECO:0000313" key="12">
    <source>
        <dbReference type="EMBL" id="MEP0815674.1"/>
    </source>
</evidence>
<dbReference type="CDD" id="cd02801">
    <property type="entry name" value="DUS_like_FMN"/>
    <property type="match status" value="1"/>
</dbReference>
<dbReference type="EC" id="1.3.1.91" evidence="9"/>
<dbReference type="GO" id="GO:0102264">
    <property type="term" value="F:tRNA-dihydrouridine20 synthase activity"/>
    <property type="evidence" value="ECO:0007669"/>
    <property type="project" value="UniProtKB-EC"/>
</dbReference>
<evidence type="ECO:0000256" key="4">
    <source>
        <dbReference type="ARBA" id="ARBA00022643"/>
    </source>
</evidence>
<feature type="binding site" evidence="9">
    <location>
        <position position="53"/>
    </location>
    <ligand>
        <name>FMN</name>
        <dbReference type="ChEBI" id="CHEBI:58210"/>
    </ligand>
</feature>
<keyword evidence="4 9" id="KW-0288">FMN</keyword>
<name>A0ABV0J1X5_9CYAN</name>
<feature type="site" description="Interacts with tRNA" evidence="9">
    <location>
        <position position="169"/>
    </location>
</feature>
<keyword evidence="2 9" id="KW-0820">tRNA-binding</keyword>
<dbReference type="Pfam" id="PF01207">
    <property type="entry name" value="Dus"/>
    <property type="match status" value="1"/>
</dbReference>
<comment type="cofactor">
    <cofactor evidence="1 9 10">
        <name>FMN</name>
        <dbReference type="ChEBI" id="CHEBI:58210"/>
    </cofactor>
</comment>
<sequence>MMDRTDRHFRYFMRQITQRTLLYTEMVTSSAILHGDRERLLAFSPEEKPLALQVGGDNPKDLAICAQIAVDLGYDEINLNVGCPSDRVQNGNFGACLMAQPERVADCVAAIMQATSIPVSVKHRIGIDDRDRYEDMVEFVQTVAAAGCERFTVHARKAWLQGLSPKENRDIPPLRYADVHRLKQDFPHLFIEINGGFTSLAQVQEQLCSVDAVMIGRAAYDQPYLFAQSDRLIYGEETSPSTRQEVAEAMLPYIDFWTAQGLKLHKITRHMLQLFAGQPGSRIWKRHLTENSCLTGAGSEVVREALALVSKGATARMLAEVSHSRSD</sequence>
<protein>
    <recommendedName>
        <fullName evidence="9">tRNA-dihydrouridine(20/20a) synthase</fullName>
        <ecNumber evidence="9">1.3.1.91</ecNumber>
    </recommendedName>
    <alternativeName>
        <fullName evidence="9">DusA-like U20-specific dihydrouridine synthase</fullName>
        <shortName evidence="9">U20-specific Dus</shortName>
    </alternativeName>
</protein>
<comment type="similarity">
    <text evidence="10">Belongs to the dus family.</text>
</comment>
<dbReference type="SUPFAM" id="SSF51395">
    <property type="entry name" value="FMN-linked oxidoreductases"/>
    <property type="match status" value="1"/>
</dbReference>
<dbReference type="HAMAP" id="MF_02041">
    <property type="entry name" value="DusA_subfam"/>
    <property type="match status" value="1"/>
</dbReference>
<evidence type="ECO:0000256" key="9">
    <source>
        <dbReference type="HAMAP-Rule" id="MF_02041"/>
    </source>
</evidence>
<proteinExistence type="inferred from homology"/>
<evidence type="ECO:0000256" key="2">
    <source>
        <dbReference type="ARBA" id="ARBA00022555"/>
    </source>
</evidence>
<keyword evidence="6 9" id="KW-0521">NADP</keyword>
<evidence type="ECO:0000256" key="10">
    <source>
        <dbReference type="PIRNR" id="PIRNR006621"/>
    </source>
</evidence>
<dbReference type="NCBIfam" id="NF008774">
    <property type="entry name" value="PRK11815.1"/>
    <property type="match status" value="1"/>
</dbReference>
<reference evidence="12 13" key="1">
    <citation type="submission" date="2022-04" db="EMBL/GenBank/DDBJ databases">
        <title>Positive selection, recombination, and allopatry shape intraspecific diversity of widespread and dominant cyanobacteria.</title>
        <authorList>
            <person name="Wei J."/>
            <person name="Shu W."/>
            <person name="Hu C."/>
        </authorList>
    </citation>
    <scope>NUCLEOTIDE SEQUENCE [LARGE SCALE GENOMIC DNA]</scope>
    <source>
        <strain evidence="12 13">GB2-A4</strain>
    </source>
</reference>
<feature type="binding site" evidence="9">
    <location>
        <begin position="216"/>
        <end position="217"/>
    </location>
    <ligand>
        <name>FMN</name>
        <dbReference type="ChEBI" id="CHEBI:58210"/>
    </ligand>
</feature>
<dbReference type="Gene3D" id="3.20.20.70">
    <property type="entry name" value="Aldolase class I"/>
    <property type="match status" value="1"/>
</dbReference>
<evidence type="ECO:0000256" key="6">
    <source>
        <dbReference type="ARBA" id="ARBA00022857"/>
    </source>
</evidence>
<feature type="domain" description="DUS-like FMN-binding" evidence="11">
    <location>
        <begin position="1"/>
        <end position="301"/>
    </location>
</feature>
<feature type="binding site" evidence="9">
    <location>
        <position position="154"/>
    </location>
    <ligand>
        <name>FMN</name>
        <dbReference type="ChEBI" id="CHEBI:58210"/>
    </ligand>
</feature>
<dbReference type="PANTHER" id="PTHR42907">
    <property type="entry name" value="FMN-LINKED OXIDOREDUCTASES SUPERFAMILY PROTEIN"/>
    <property type="match status" value="1"/>
</dbReference>
<dbReference type="InterPro" id="IPR004653">
    <property type="entry name" value="DusA"/>
</dbReference>
<keyword evidence="5 9" id="KW-0819">tRNA processing</keyword>
<comment type="catalytic activity">
    <reaction evidence="9">
        <text>5,6-dihydrouridine(20) in tRNA + NADP(+) = uridine(20) in tRNA + NADPH + H(+)</text>
        <dbReference type="Rhea" id="RHEA:53336"/>
        <dbReference type="Rhea" id="RHEA-COMP:13533"/>
        <dbReference type="Rhea" id="RHEA-COMP:13534"/>
        <dbReference type="ChEBI" id="CHEBI:15378"/>
        <dbReference type="ChEBI" id="CHEBI:57783"/>
        <dbReference type="ChEBI" id="CHEBI:58349"/>
        <dbReference type="ChEBI" id="CHEBI:65315"/>
        <dbReference type="ChEBI" id="CHEBI:74443"/>
        <dbReference type="EC" id="1.3.1.91"/>
    </reaction>
</comment>
<comment type="catalytic activity">
    <reaction evidence="9">
        <text>5,6-dihydrouridine(20) in tRNA + NAD(+) = uridine(20) in tRNA + NADH + H(+)</text>
        <dbReference type="Rhea" id="RHEA:53340"/>
        <dbReference type="Rhea" id="RHEA-COMP:13533"/>
        <dbReference type="Rhea" id="RHEA-COMP:13534"/>
        <dbReference type="ChEBI" id="CHEBI:15378"/>
        <dbReference type="ChEBI" id="CHEBI:57540"/>
        <dbReference type="ChEBI" id="CHEBI:57945"/>
        <dbReference type="ChEBI" id="CHEBI:65315"/>
        <dbReference type="ChEBI" id="CHEBI:74443"/>
        <dbReference type="EC" id="1.3.1.91"/>
    </reaction>
</comment>
<keyword evidence="13" id="KW-1185">Reference proteome</keyword>
<evidence type="ECO:0000256" key="7">
    <source>
        <dbReference type="ARBA" id="ARBA00022884"/>
    </source>
</evidence>
<evidence type="ECO:0000259" key="11">
    <source>
        <dbReference type="Pfam" id="PF01207"/>
    </source>
</evidence>
<dbReference type="InterPro" id="IPR035587">
    <property type="entry name" value="DUS-like_FMN-bd"/>
</dbReference>
<comment type="caution">
    <text evidence="12">The sequence shown here is derived from an EMBL/GenBank/DDBJ whole genome shotgun (WGS) entry which is preliminary data.</text>
</comment>
<dbReference type="InterPro" id="IPR013785">
    <property type="entry name" value="Aldolase_TIM"/>
</dbReference>
<organism evidence="12 13">
    <name type="scientific">Trichocoleus desertorum GB2-A4</name>
    <dbReference type="NCBI Taxonomy" id="2933944"/>
    <lineage>
        <taxon>Bacteria</taxon>
        <taxon>Bacillati</taxon>
        <taxon>Cyanobacteriota</taxon>
        <taxon>Cyanophyceae</taxon>
        <taxon>Leptolyngbyales</taxon>
        <taxon>Trichocoleusaceae</taxon>
        <taxon>Trichocoleus</taxon>
    </lineage>
</organism>
<evidence type="ECO:0000313" key="13">
    <source>
        <dbReference type="Proteomes" id="UP001464891"/>
    </source>
</evidence>
<dbReference type="NCBIfam" id="TIGR00742">
    <property type="entry name" value="yjbN"/>
    <property type="match status" value="1"/>
</dbReference>
<keyword evidence="3 9" id="KW-0285">Flavoprotein</keyword>
<comment type="function">
    <text evidence="9">Catalyzes the synthesis of 5,6-dihydrouridine (D), a modified base found in the D-loop of most tRNAs, via the reduction of the C5-C6 double bond in target uridines. Specifically modifies U20 and U20a in tRNAs.</text>
</comment>
<comment type="catalytic activity">
    <reaction evidence="9">
        <text>5,6-dihydrouridine(20a) in tRNA + NAD(+) = uridine(20a) in tRNA + NADH + H(+)</text>
        <dbReference type="Rhea" id="RHEA:53348"/>
        <dbReference type="Rhea" id="RHEA-COMP:13535"/>
        <dbReference type="Rhea" id="RHEA-COMP:13536"/>
        <dbReference type="ChEBI" id="CHEBI:15378"/>
        <dbReference type="ChEBI" id="CHEBI:57540"/>
        <dbReference type="ChEBI" id="CHEBI:57945"/>
        <dbReference type="ChEBI" id="CHEBI:65315"/>
        <dbReference type="ChEBI" id="CHEBI:74443"/>
    </reaction>
</comment>
<keyword evidence="8 9" id="KW-0560">Oxidoreductase</keyword>
<evidence type="ECO:0000256" key="1">
    <source>
        <dbReference type="ARBA" id="ARBA00001917"/>
    </source>
</evidence>
<dbReference type="Proteomes" id="UP001464891">
    <property type="component" value="Unassembled WGS sequence"/>
</dbReference>
<dbReference type="EMBL" id="JAMPKM010000001">
    <property type="protein sequence ID" value="MEP0815674.1"/>
    <property type="molecule type" value="Genomic_DNA"/>
</dbReference>
<evidence type="ECO:0000256" key="3">
    <source>
        <dbReference type="ARBA" id="ARBA00022630"/>
    </source>
</evidence>
<comment type="caution">
    <text evidence="9">Lacks conserved residue(s) required for the propagation of feature annotation.</text>
</comment>
<evidence type="ECO:0000256" key="5">
    <source>
        <dbReference type="ARBA" id="ARBA00022694"/>
    </source>
</evidence>
<dbReference type="InterPro" id="IPR001269">
    <property type="entry name" value="DUS_fam"/>
</dbReference>
<accession>A0ABV0J1X5</accession>